<evidence type="ECO:0000313" key="4">
    <source>
        <dbReference type="EMBL" id="ABF54305.1"/>
    </source>
</evidence>
<dbReference type="RefSeq" id="WP_011542870.1">
    <property type="nucleotide sequence ID" value="NC_008048.1"/>
</dbReference>
<evidence type="ECO:0000313" key="5">
    <source>
        <dbReference type="Proteomes" id="UP000006578"/>
    </source>
</evidence>
<gene>
    <name evidence="4" type="ordered locus">Sala_2599</name>
</gene>
<dbReference type="PANTHER" id="PTHR30273:SF2">
    <property type="entry name" value="PROTEIN FECR"/>
    <property type="match status" value="1"/>
</dbReference>
<dbReference type="KEGG" id="sal:Sala_2599"/>
<evidence type="ECO:0000259" key="2">
    <source>
        <dbReference type="Pfam" id="PF04773"/>
    </source>
</evidence>
<feature type="region of interest" description="Disordered" evidence="1">
    <location>
        <begin position="80"/>
        <end position="115"/>
    </location>
</feature>
<dbReference type="eggNOG" id="COG3712">
    <property type="taxonomic scope" value="Bacteria"/>
</dbReference>
<sequence>MSGEEWPAGKASSSSDLEAAAWCFRLKETPTEALFAEFRSWIDASKTNAEAFANAMLVAPMKPAERDRIEQFLGQPLPALDRSGSKARTGSPAATIHTFPAKNDATPLKPAGPSRKGRRWAAGAIAAAAMVALTVGLLPNLPLPWLMSQARAETYATGHGDIRRFTLEDGSLVTLDTDSRVEVAIDRSKRHALLRQGRARFVVAADPRPFTIQAGNGDVVAAEGAIDVEVAGNAHVELRLRSGSASVKARDTNDKQSESMPLTIDHPVLYAGGDFAPRVVTAPTADTRDWPSGWVEYRTIPLGELIREANRYAKTPIILDDPKLAGLAASGRFQLTETDRFASRIAELFQLRISRRADGIHLRPQ</sequence>
<dbReference type="InterPro" id="IPR006860">
    <property type="entry name" value="FecR"/>
</dbReference>
<accession>Q1GPW7</accession>
<dbReference type="OrthoDB" id="7492241at2"/>
<keyword evidence="5" id="KW-1185">Reference proteome</keyword>
<protein>
    <submittedName>
        <fullName evidence="4">Putative FecR</fullName>
    </submittedName>
</protein>
<dbReference type="Proteomes" id="UP000006578">
    <property type="component" value="Chromosome"/>
</dbReference>
<dbReference type="InterPro" id="IPR032623">
    <property type="entry name" value="FecR_N"/>
</dbReference>
<dbReference type="EMBL" id="CP000356">
    <property type="protein sequence ID" value="ABF54305.1"/>
    <property type="molecule type" value="Genomic_DNA"/>
</dbReference>
<dbReference type="Pfam" id="PF16220">
    <property type="entry name" value="DUF4880"/>
    <property type="match status" value="1"/>
</dbReference>
<dbReference type="HOGENOM" id="CLU_050192_0_2_5"/>
<feature type="domain" description="FecR N-terminal" evidence="3">
    <location>
        <begin position="18"/>
        <end position="55"/>
    </location>
</feature>
<feature type="domain" description="FecR protein" evidence="2">
    <location>
        <begin position="154"/>
        <end position="244"/>
    </location>
</feature>
<dbReference type="InterPro" id="IPR012373">
    <property type="entry name" value="Ferrdict_sens_TM"/>
</dbReference>
<reference evidence="4 5" key="1">
    <citation type="journal article" date="2009" name="Proc. Natl. Acad. Sci. U.S.A.">
        <title>The genomic basis of trophic strategy in marine bacteria.</title>
        <authorList>
            <person name="Lauro F.M."/>
            <person name="McDougald D."/>
            <person name="Thomas T."/>
            <person name="Williams T.J."/>
            <person name="Egan S."/>
            <person name="Rice S."/>
            <person name="DeMaere M.Z."/>
            <person name="Ting L."/>
            <person name="Ertan H."/>
            <person name="Johnson J."/>
            <person name="Ferriera S."/>
            <person name="Lapidus A."/>
            <person name="Anderson I."/>
            <person name="Kyrpides N."/>
            <person name="Munk A.C."/>
            <person name="Detter C."/>
            <person name="Han C.S."/>
            <person name="Brown M.V."/>
            <person name="Robb F.T."/>
            <person name="Kjelleberg S."/>
            <person name="Cavicchioli R."/>
        </authorList>
    </citation>
    <scope>NUCLEOTIDE SEQUENCE [LARGE SCALE GENOMIC DNA]</scope>
    <source>
        <strain evidence="5">DSM 13593 / LMG 18877 / RB2256</strain>
    </source>
</reference>
<evidence type="ECO:0000259" key="3">
    <source>
        <dbReference type="Pfam" id="PF16220"/>
    </source>
</evidence>
<dbReference type="Gene3D" id="2.60.120.1440">
    <property type="match status" value="1"/>
</dbReference>
<dbReference type="STRING" id="317655.Sala_2599"/>
<organism evidence="4 5">
    <name type="scientific">Sphingopyxis alaskensis (strain DSM 13593 / LMG 18877 / RB2256)</name>
    <name type="common">Sphingomonas alaskensis</name>
    <dbReference type="NCBI Taxonomy" id="317655"/>
    <lineage>
        <taxon>Bacteria</taxon>
        <taxon>Pseudomonadati</taxon>
        <taxon>Pseudomonadota</taxon>
        <taxon>Alphaproteobacteria</taxon>
        <taxon>Sphingomonadales</taxon>
        <taxon>Sphingomonadaceae</taxon>
        <taxon>Sphingopyxis</taxon>
    </lineage>
</organism>
<dbReference type="AlphaFoldDB" id="Q1GPW7"/>
<dbReference type="GO" id="GO:0016989">
    <property type="term" value="F:sigma factor antagonist activity"/>
    <property type="evidence" value="ECO:0007669"/>
    <property type="project" value="TreeGrafter"/>
</dbReference>
<name>Q1GPW7_SPHAL</name>
<proteinExistence type="predicted"/>
<dbReference type="Pfam" id="PF04773">
    <property type="entry name" value="FecR"/>
    <property type="match status" value="1"/>
</dbReference>
<dbReference type="PANTHER" id="PTHR30273">
    <property type="entry name" value="PERIPLASMIC SIGNAL SENSOR AND SIGMA FACTOR ACTIVATOR FECR-RELATED"/>
    <property type="match status" value="1"/>
</dbReference>
<dbReference type="PIRSF" id="PIRSF018266">
    <property type="entry name" value="FecR"/>
    <property type="match status" value="1"/>
</dbReference>
<evidence type="ECO:0000256" key="1">
    <source>
        <dbReference type="SAM" id="MobiDB-lite"/>
    </source>
</evidence>